<sequence length="278" mass="30361">MGNAHGRQHQMPIDGGSLTPNDIYPADAQDFDEKIVQRLIIHRHIAPFYKGAEDPDPPLPNSVGTLSGTGDHGSVSSARGGSNSPGGFEDDAGWWSYSMHVTPKSDDEDAGPITGASEPTSPSVTATQHERRQERLTTRRSAASLQCDGSSSGQHRKSNGLRGLIIKNYHHRRQKSSEGTVARSFVSAAGSADHNAEDASIDELKRKLRRVVECPICFLYYPANINYTRCCHKPICTECFVQIKRNDELLSPANCPYCTVPEFGVIYYPPHLGADGIN</sequence>
<evidence type="ECO:0000313" key="2">
    <source>
        <dbReference type="Proteomes" id="UP001145114"/>
    </source>
</evidence>
<name>A0ACC1HNL7_9FUNG</name>
<reference evidence="1" key="1">
    <citation type="submission" date="2022-06" db="EMBL/GenBank/DDBJ databases">
        <title>Phylogenomic reconstructions and comparative analyses of Kickxellomycotina fungi.</title>
        <authorList>
            <person name="Reynolds N.K."/>
            <person name="Stajich J.E."/>
            <person name="Barry K."/>
            <person name="Grigoriev I.V."/>
            <person name="Crous P."/>
            <person name="Smith M.E."/>
        </authorList>
    </citation>
    <scope>NUCLEOTIDE SEQUENCE</scope>
    <source>
        <strain evidence="1">RSA 2271</strain>
    </source>
</reference>
<proteinExistence type="predicted"/>
<dbReference type="Proteomes" id="UP001145114">
    <property type="component" value="Unassembled WGS sequence"/>
</dbReference>
<accession>A0ACC1HNL7</accession>
<organism evidence="1 2">
    <name type="scientific">Spiromyces aspiralis</name>
    <dbReference type="NCBI Taxonomy" id="68401"/>
    <lineage>
        <taxon>Eukaryota</taxon>
        <taxon>Fungi</taxon>
        <taxon>Fungi incertae sedis</taxon>
        <taxon>Zoopagomycota</taxon>
        <taxon>Kickxellomycotina</taxon>
        <taxon>Kickxellomycetes</taxon>
        <taxon>Kickxellales</taxon>
        <taxon>Kickxellaceae</taxon>
        <taxon>Spiromyces</taxon>
    </lineage>
</organism>
<feature type="non-terminal residue" evidence="1">
    <location>
        <position position="278"/>
    </location>
</feature>
<gene>
    <name evidence="1" type="primary">SIP5</name>
    <name evidence="1" type="ORF">EV182_005431</name>
</gene>
<keyword evidence="2" id="KW-1185">Reference proteome</keyword>
<comment type="caution">
    <text evidence="1">The sequence shown here is derived from an EMBL/GenBank/DDBJ whole genome shotgun (WGS) entry which is preliminary data.</text>
</comment>
<evidence type="ECO:0000313" key="1">
    <source>
        <dbReference type="EMBL" id="KAJ1677792.1"/>
    </source>
</evidence>
<dbReference type="EMBL" id="JAMZIH010001929">
    <property type="protein sequence ID" value="KAJ1677792.1"/>
    <property type="molecule type" value="Genomic_DNA"/>
</dbReference>
<protein>
    <submittedName>
        <fullName evidence="1">SNF1-interacting protein</fullName>
    </submittedName>
</protein>